<keyword evidence="1" id="KW-0472">Membrane</keyword>
<evidence type="ECO:0000313" key="3">
    <source>
        <dbReference type="Proteomes" id="UP000198765"/>
    </source>
</evidence>
<keyword evidence="3" id="KW-1185">Reference proteome</keyword>
<dbReference type="PATRIC" id="fig|299146.4.peg.1956"/>
<feature type="transmembrane region" description="Helical" evidence="1">
    <location>
        <begin position="268"/>
        <end position="291"/>
    </location>
</feature>
<feature type="transmembrane region" description="Helical" evidence="1">
    <location>
        <begin position="117"/>
        <end position="135"/>
    </location>
</feature>
<organism evidence="2 3">
    <name type="scientific">Micromonospora narathiwatensis</name>
    <dbReference type="NCBI Taxonomy" id="299146"/>
    <lineage>
        <taxon>Bacteria</taxon>
        <taxon>Bacillati</taxon>
        <taxon>Actinomycetota</taxon>
        <taxon>Actinomycetes</taxon>
        <taxon>Micromonosporales</taxon>
        <taxon>Micromonosporaceae</taxon>
        <taxon>Micromonospora</taxon>
    </lineage>
</organism>
<dbReference type="AlphaFoldDB" id="A0A1A8ZIZ6"/>
<dbReference type="Proteomes" id="UP000198765">
    <property type="component" value="Chromosome I"/>
</dbReference>
<dbReference type="OrthoDB" id="3568345at2"/>
<protein>
    <submittedName>
        <fullName evidence="2">Uncharacterized protein</fullName>
    </submittedName>
</protein>
<name>A0A1A8ZIZ6_9ACTN</name>
<feature type="transmembrane region" description="Helical" evidence="1">
    <location>
        <begin position="6"/>
        <end position="33"/>
    </location>
</feature>
<proteinExistence type="predicted"/>
<feature type="transmembrane region" description="Helical" evidence="1">
    <location>
        <begin position="207"/>
        <end position="228"/>
    </location>
</feature>
<accession>A0A1A8ZIZ6</accession>
<feature type="transmembrane region" description="Helical" evidence="1">
    <location>
        <begin position="181"/>
        <end position="201"/>
    </location>
</feature>
<evidence type="ECO:0000313" key="2">
    <source>
        <dbReference type="EMBL" id="SBT43813.1"/>
    </source>
</evidence>
<sequence>MVSMPAVVMVSGAAQLTIGVPLALAAAAAFGASSVLQFRASRQVPQERAGRPRLLVHLLGVASWRWSVVLAAVAFACQVAALSRTPLILVQPLLVSGLIWYILLFAASRHVRPDRPLLVQAALCLLGLSAFLLIARPAPGHGRGLDSFWPAVLLLAAVATTVGLCLLAALRLDQRWRPLPLALAAGICYGVTAGLISSLTHLHEAPLAVFGQWQTYALMVLGPFGVLLSQNAYQAGPVGAPALATITVTDPLVAIAVGLLWLNERIESGAWSFLGEVLALAVVAGAVYLLARRAPHAGARYGGKGLPEAAGR</sequence>
<keyword evidence="1" id="KW-0812">Transmembrane</keyword>
<keyword evidence="1" id="KW-1133">Transmembrane helix</keyword>
<dbReference type="PANTHER" id="PTHR40761">
    <property type="entry name" value="CONSERVED INTEGRAL MEMBRANE ALANINE VALINE AND LEUCINE RICH PROTEIN-RELATED"/>
    <property type="match status" value="1"/>
</dbReference>
<feature type="transmembrane region" description="Helical" evidence="1">
    <location>
        <begin position="240"/>
        <end position="262"/>
    </location>
</feature>
<dbReference type="EMBL" id="LT594324">
    <property type="protein sequence ID" value="SBT43813.1"/>
    <property type="molecule type" value="Genomic_DNA"/>
</dbReference>
<gene>
    <name evidence="2" type="ORF">GA0070621_1894</name>
</gene>
<dbReference type="PANTHER" id="PTHR40761:SF1">
    <property type="entry name" value="CONSERVED INTEGRAL MEMBRANE ALANINE VALINE AND LEUCINE RICH PROTEIN-RELATED"/>
    <property type="match status" value="1"/>
</dbReference>
<feature type="transmembrane region" description="Helical" evidence="1">
    <location>
        <begin position="147"/>
        <end position="169"/>
    </location>
</feature>
<evidence type="ECO:0000256" key="1">
    <source>
        <dbReference type="SAM" id="Phobius"/>
    </source>
</evidence>
<reference evidence="2 3" key="1">
    <citation type="submission" date="2016-06" db="EMBL/GenBank/DDBJ databases">
        <authorList>
            <person name="Kjaerup R.B."/>
            <person name="Dalgaard T.S."/>
            <person name="Juul-Madsen H.R."/>
        </authorList>
    </citation>
    <scope>NUCLEOTIDE SEQUENCE [LARGE SCALE GENOMIC DNA]</scope>
    <source>
        <strain evidence="2 3">DSM 45248</strain>
    </source>
</reference>
<dbReference type="NCBIfam" id="NF038012">
    <property type="entry name" value="DMT_1"/>
    <property type="match status" value="1"/>
</dbReference>
<feature type="transmembrane region" description="Helical" evidence="1">
    <location>
        <begin position="54"/>
        <end position="81"/>
    </location>
</feature>
<feature type="transmembrane region" description="Helical" evidence="1">
    <location>
        <begin position="87"/>
        <end position="105"/>
    </location>
</feature>